<accession>A0ACB8X6A9</accession>
<protein>
    <submittedName>
        <fullName evidence="1">Uncharacterized protein</fullName>
    </submittedName>
</protein>
<comment type="caution">
    <text evidence="1">The sequence shown here is derived from an EMBL/GenBank/DDBJ whole genome shotgun (WGS) entry which is preliminary data.</text>
</comment>
<reference evidence="1" key="1">
    <citation type="submission" date="2022-04" db="EMBL/GenBank/DDBJ databases">
        <title>Jade perch genome.</title>
        <authorList>
            <person name="Chao B."/>
        </authorList>
    </citation>
    <scope>NUCLEOTIDE SEQUENCE</scope>
    <source>
        <strain evidence="1">CB-2022</strain>
    </source>
</reference>
<dbReference type="EMBL" id="CM041532">
    <property type="protein sequence ID" value="KAI3375648.1"/>
    <property type="molecule type" value="Genomic_DNA"/>
</dbReference>
<sequence>MRGHPKNTQRKRIDPQQSPKVILQHQKRQRIQKSPKKNDRTSALVNLDEVSEAEEDYPDDTAEEEELRKRQAASKERQLAKEREERRSREREERERRSRSSSSSSRGGGGTRRTKEETVEVDVKELVTLDEKKKRRRRKEEDGKAERSTPETRPPSQDDESGDSLNPETLVTLDEAGGDEEEKPDEERAEKSSRSAKRKNDEQHRGIDELCDGRRGGRGRGGGRGRLNTQDKRPSQEENQTDPWFPSRVRSTNLSSFTTVRKSTRGKKVTTKDKREEEEKELSGADVPPLASLHPSTSSDKDLSMLSSDARPEVQKAEEEAPSQSVDAASAGQELQPELSENRTLGDSCGGRQGEGQTEQDGTLKIVSFSSVVVNGGGVNGGGSSSDLKPSDLVLSLLVSPPTSNCRRSNPTTPSVRSLWCLNQGFSVTCARPVLDFLPERESCRQGPPLQQPETLRQPAVFFVLFGLKPECLT</sequence>
<proteinExistence type="predicted"/>
<evidence type="ECO:0000313" key="1">
    <source>
        <dbReference type="EMBL" id="KAI3375648.1"/>
    </source>
</evidence>
<evidence type="ECO:0000313" key="2">
    <source>
        <dbReference type="Proteomes" id="UP000831701"/>
    </source>
</evidence>
<organism evidence="1 2">
    <name type="scientific">Scortum barcoo</name>
    <name type="common">barcoo grunter</name>
    <dbReference type="NCBI Taxonomy" id="214431"/>
    <lineage>
        <taxon>Eukaryota</taxon>
        <taxon>Metazoa</taxon>
        <taxon>Chordata</taxon>
        <taxon>Craniata</taxon>
        <taxon>Vertebrata</taxon>
        <taxon>Euteleostomi</taxon>
        <taxon>Actinopterygii</taxon>
        <taxon>Neopterygii</taxon>
        <taxon>Teleostei</taxon>
        <taxon>Neoteleostei</taxon>
        <taxon>Acanthomorphata</taxon>
        <taxon>Eupercaria</taxon>
        <taxon>Centrarchiformes</taxon>
        <taxon>Terapontoidei</taxon>
        <taxon>Terapontidae</taxon>
        <taxon>Scortum</taxon>
    </lineage>
</organism>
<name>A0ACB8X6A9_9TELE</name>
<gene>
    <name evidence="1" type="ORF">L3Q82_003962</name>
</gene>
<dbReference type="Proteomes" id="UP000831701">
    <property type="component" value="Chromosome 2"/>
</dbReference>
<keyword evidence="2" id="KW-1185">Reference proteome</keyword>